<dbReference type="PANTHER" id="PTHR42648:SF11">
    <property type="entry name" value="TRANSPOSON TY4-P GAG-POL POLYPROTEIN"/>
    <property type="match status" value="1"/>
</dbReference>
<evidence type="ECO:0000256" key="5">
    <source>
        <dbReference type="ARBA" id="ARBA00022842"/>
    </source>
</evidence>
<dbReference type="Proteomes" id="UP000429607">
    <property type="component" value="Unassembled WGS sequence"/>
</dbReference>
<dbReference type="GO" id="GO:0015074">
    <property type="term" value="P:DNA integration"/>
    <property type="evidence" value="ECO:0007669"/>
    <property type="project" value="UniProtKB-KW"/>
</dbReference>
<dbReference type="EMBL" id="QXFV01000021">
    <property type="protein sequence ID" value="KAE9052152.1"/>
    <property type="molecule type" value="Genomic_DNA"/>
</dbReference>
<dbReference type="GO" id="GO:0003676">
    <property type="term" value="F:nucleic acid binding"/>
    <property type="evidence" value="ECO:0007669"/>
    <property type="project" value="InterPro"/>
</dbReference>
<organism evidence="12 13">
    <name type="scientific">Phytophthora rubi</name>
    <dbReference type="NCBI Taxonomy" id="129364"/>
    <lineage>
        <taxon>Eukaryota</taxon>
        <taxon>Sar</taxon>
        <taxon>Stramenopiles</taxon>
        <taxon>Oomycota</taxon>
        <taxon>Peronosporomycetes</taxon>
        <taxon>Peronosporales</taxon>
        <taxon>Peronosporaceae</taxon>
        <taxon>Phytophthora</taxon>
    </lineage>
</organism>
<feature type="domain" description="Integrase catalytic" evidence="11">
    <location>
        <begin position="134"/>
        <end position="303"/>
    </location>
</feature>
<dbReference type="SUPFAM" id="SSF56672">
    <property type="entry name" value="DNA/RNA polymerases"/>
    <property type="match status" value="1"/>
</dbReference>
<dbReference type="SUPFAM" id="SSF53098">
    <property type="entry name" value="Ribonuclease H-like"/>
    <property type="match status" value="1"/>
</dbReference>
<dbReference type="InterPro" id="IPR043502">
    <property type="entry name" value="DNA/RNA_pol_sf"/>
</dbReference>
<dbReference type="Pfam" id="PF07727">
    <property type="entry name" value="RVT_2"/>
    <property type="match status" value="1"/>
</dbReference>
<name>A0A6A3P962_9STRA</name>
<keyword evidence="4" id="KW-0378">Hydrolase</keyword>
<gene>
    <name evidence="12" type="ORF">PR001_g778</name>
</gene>
<dbReference type="GO" id="GO:0006310">
    <property type="term" value="P:DNA recombination"/>
    <property type="evidence" value="ECO:0007669"/>
    <property type="project" value="UniProtKB-KW"/>
</dbReference>
<protein>
    <submittedName>
        <fullName evidence="12">Retrovirus-related Pol polyprotein from transposon TNT 1-94</fullName>
    </submittedName>
</protein>
<evidence type="ECO:0000256" key="10">
    <source>
        <dbReference type="ARBA" id="ARBA00023268"/>
    </source>
</evidence>
<dbReference type="GO" id="GO:0003887">
    <property type="term" value="F:DNA-directed DNA polymerase activity"/>
    <property type="evidence" value="ECO:0007669"/>
    <property type="project" value="UniProtKB-KW"/>
</dbReference>
<dbReference type="Gene3D" id="3.30.420.10">
    <property type="entry name" value="Ribonuclease H-like superfamily/Ribonuclease H"/>
    <property type="match status" value="1"/>
</dbReference>
<dbReference type="CDD" id="cd09272">
    <property type="entry name" value="RNase_HI_RT_Ty1"/>
    <property type="match status" value="1"/>
</dbReference>
<keyword evidence="8" id="KW-0239">DNA-directed DNA polymerase</keyword>
<dbReference type="PANTHER" id="PTHR42648">
    <property type="entry name" value="TRANSPOSASE, PUTATIVE-RELATED"/>
    <property type="match status" value="1"/>
</dbReference>
<dbReference type="PROSITE" id="PS50994">
    <property type="entry name" value="INTEGRASE"/>
    <property type="match status" value="1"/>
</dbReference>
<keyword evidence="7" id="KW-0695">RNA-directed DNA polymerase</keyword>
<evidence type="ECO:0000313" key="13">
    <source>
        <dbReference type="Proteomes" id="UP000429607"/>
    </source>
</evidence>
<reference evidence="12 13" key="1">
    <citation type="submission" date="2018-09" db="EMBL/GenBank/DDBJ databases">
        <title>Genomic investigation of the strawberry pathogen Phytophthora fragariae indicates pathogenicity is determined by transcriptional variation in three key races.</title>
        <authorList>
            <person name="Adams T.M."/>
            <person name="Armitage A.D."/>
            <person name="Sobczyk M.K."/>
            <person name="Bates H.J."/>
            <person name="Dunwell J.M."/>
            <person name="Nellist C.F."/>
            <person name="Harrison R.J."/>
        </authorList>
    </citation>
    <scope>NUCLEOTIDE SEQUENCE [LARGE SCALE GENOMIC DNA]</scope>
    <source>
        <strain evidence="12 13">SCRP249</strain>
    </source>
</reference>
<evidence type="ECO:0000256" key="8">
    <source>
        <dbReference type="ARBA" id="ARBA00022932"/>
    </source>
</evidence>
<dbReference type="InterPro" id="IPR039537">
    <property type="entry name" value="Retrotran_Ty1/copia-like"/>
</dbReference>
<evidence type="ECO:0000256" key="4">
    <source>
        <dbReference type="ARBA" id="ARBA00022801"/>
    </source>
</evidence>
<dbReference type="Pfam" id="PF13976">
    <property type="entry name" value="gag_pre-integrs"/>
    <property type="match status" value="1"/>
</dbReference>
<dbReference type="InterPro" id="IPR036397">
    <property type="entry name" value="RNaseH_sf"/>
</dbReference>
<proteinExistence type="predicted"/>
<dbReference type="GO" id="GO:0016787">
    <property type="term" value="F:hydrolase activity"/>
    <property type="evidence" value="ECO:0007669"/>
    <property type="project" value="UniProtKB-KW"/>
</dbReference>
<dbReference type="InterPro" id="IPR012337">
    <property type="entry name" value="RNaseH-like_sf"/>
</dbReference>
<evidence type="ECO:0000256" key="3">
    <source>
        <dbReference type="ARBA" id="ARBA00022759"/>
    </source>
</evidence>
<evidence type="ECO:0000256" key="6">
    <source>
        <dbReference type="ARBA" id="ARBA00022908"/>
    </source>
</evidence>
<keyword evidence="10" id="KW-0511">Multifunctional enzyme</keyword>
<keyword evidence="1" id="KW-0540">Nuclease</keyword>
<keyword evidence="8" id="KW-0548">Nucleotidyltransferase</keyword>
<sequence>MIIDKVSGVVLDNVIYAPGFKKTLLSVKQLIDDGMKVEFTDKECLIYGKPIMRGSVERGVYTLDIPPGMAASALRPNSIEDWHQRLGHLNYRSVAELSKSEAVKGLKIVGSLQPSKTCEVCAQAKITRAPAPQRASRPVHAQDEIYHGDLAGPFRASYHRNKYYYALKWKGHTTVYFLKAKEEAATCFRHYMNIVNRRFSKLDGIKVYRSDNGGEFTAGDFQLVCDDEGITTEMSEPDVHHQNGVIERTHRTIADSARALMLQAIIPHYLWEYAVRSAVYSRNRVLSRSDPTKTPFEKFWGRKPDLKLIKTFGQRCVVLISPEKRSTAYKFRPKGRTGIFIGSDPQRKGFFVYVTGHGNQVIHSRSVVFLEPPKANPPTEYSDPNDDPFLVVSDDDTDIEENDDVAGDLEHPRRGLRVADETRLASNAVRDSVGPALTPEQVAALNGFETHTHLRRSERVANRSLGLVLSAAHVTLREVIREPLNLREAKASTEWLLWERAIREEIEALRANDTFDLVEPPIGAHIIGSTIVFRVKLGENGEVERLKARICAQGFTQEFLKDYFETYAPVAKLNSIRVFLALATQKGMRVRQGDVPTAYVKAGLSEVLYVRQPRGFEEASRSHVWRLKNALYGLKQAGREWNQELNNFLIEYGLRPTREDSCVYTHPTNELIVLIYVDDILIGYNDEQVLMHLMQALQSKYQIKDLGDVRWFLGIRINMDTTRGITTLDQTQFASEVLRRFGMDDCRPRKTPLDQGTILYKRAHDEEEDQEDPYRQAVGALLYLARVTRPDIAFAVNQVAAHASSPAKSHWTAVKNILRYIEGTKNMGLIYRRNESAVPVRVYTDADWVNNEEDRRSVSGVLVQVFGNSVSWQTKRQRLVSKSSTIAEYIAADDGVEEALWTRMLLQILMKTQALDAIPAMIDNKSTIQRLLNGKILKPKRQWIVEFLPFEMLYNLDFSDSSTAQQR</sequence>
<evidence type="ECO:0000313" key="12">
    <source>
        <dbReference type="EMBL" id="KAE9052152.1"/>
    </source>
</evidence>
<evidence type="ECO:0000259" key="11">
    <source>
        <dbReference type="PROSITE" id="PS50994"/>
    </source>
</evidence>
<evidence type="ECO:0000256" key="7">
    <source>
        <dbReference type="ARBA" id="ARBA00022918"/>
    </source>
</evidence>
<comment type="caution">
    <text evidence="12">The sequence shown here is derived from an EMBL/GenBank/DDBJ whole genome shotgun (WGS) entry which is preliminary data.</text>
</comment>
<dbReference type="GO" id="GO:0046872">
    <property type="term" value="F:metal ion binding"/>
    <property type="evidence" value="ECO:0007669"/>
    <property type="project" value="UniProtKB-KW"/>
</dbReference>
<dbReference type="InterPro" id="IPR025724">
    <property type="entry name" value="GAG-pre-integrase_dom"/>
</dbReference>
<keyword evidence="8" id="KW-0808">Transferase</keyword>
<keyword evidence="5" id="KW-0460">Magnesium</keyword>
<keyword evidence="9" id="KW-0233">DNA recombination</keyword>
<dbReference type="AlphaFoldDB" id="A0A6A3P962"/>
<keyword evidence="3" id="KW-0255">Endonuclease</keyword>
<keyword evidence="2" id="KW-0479">Metal-binding</keyword>
<dbReference type="GO" id="GO:0003964">
    <property type="term" value="F:RNA-directed DNA polymerase activity"/>
    <property type="evidence" value="ECO:0007669"/>
    <property type="project" value="UniProtKB-KW"/>
</dbReference>
<accession>A0A6A3P962</accession>
<dbReference type="InterPro" id="IPR001584">
    <property type="entry name" value="Integrase_cat-core"/>
</dbReference>
<dbReference type="Pfam" id="PF25597">
    <property type="entry name" value="SH3_retrovirus"/>
    <property type="match status" value="1"/>
</dbReference>
<dbReference type="InterPro" id="IPR057670">
    <property type="entry name" value="SH3_retrovirus"/>
</dbReference>
<evidence type="ECO:0000256" key="1">
    <source>
        <dbReference type="ARBA" id="ARBA00022722"/>
    </source>
</evidence>
<keyword evidence="6" id="KW-0229">DNA integration</keyword>
<dbReference type="InterPro" id="IPR013103">
    <property type="entry name" value="RVT_2"/>
</dbReference>
<evidence type="ECO:0000256" key="2">
    <source>
        <dbReference type="ARBA" id="ARBA00022723"/>
    </source>
</evidence>
<dbReference type="GO" id="GO:0004519">
    <property type="term" value="F:endonuclease activity"/>
    <property type="evidence" value="ECO:0007669"/>
    <property type="project" value="UniProtKB-KW"/>
</dbReference>
<evidence type="ECO:0000256" key="9">
    <source>
        <dbReference type="ARBA" id="ARBA00023172"/>
    </source>
</evidence>